<dbReference type="EMBL" id="MT144975">
    <property type="protein sequence ID" value="QJI02108.1"/>
    <property type="molecule type" value="Genomic_DNA"/>
</dbReference>
<sequence>MGKWIGKEMYDEEKPCFQDWLFSFGQDDDPMECLECEGEDGRMGCSHLHEGGTWENCEYGACSSWYMDGTPPQRKKGAVDA</sequence>
<proteinExistence type="predicted"/>
<reference evidence="1" key="1">
    <citation type="submission" date="2020-03" db="EMBL/GenBank/DDBJ databases">
        <title>The deep terrestrial virosphere.</title>
        <authorList>
            <person name="Holmfeldt K."/>
            <person name="Nilsson E."/>
            <person name="Simone D."/>
            <person name="Lopez-Fernandez M."/>
            <person name="Wu X."/>
            <person name="de Brujin I."/>
            <person name="Lundin D."/>
            <person name="Andersson A."/>
            <person name="Bertilsson S."/>
            <person name="Dopson M."/>
        </authorList>
    </citation>
    <scope>NUCLEOTIDE SEQUENCE</scope>
    <source>
        <strain evidence="1">TM448B02925</strain>
    </source>
</reference>
<name>A0A6M3XYH0_9ZZZZ</name>
<gene>
    <name evidence="1" type="ORF">TM448B02925_0005</name>
</gene>
<dbReference type="AlphaFoldDB" id="A0A6M3XYH0"/>
<protein>
    <submittedName>
        <fullName evidence="1">Uncharacterized protein</fullName>
    </submittedName>
</protein>
<accession>A0A6M3XYH0</accession>
<organism evidence="1">
    <name type="scientific">viral metagenome</name>
    <dbReference type="NCBI Taxonomy" id="1070528"/>
    <lineage>
        <taxon>unclassified sequences</taxon>
        <taxon>metagenomes</taxon>
        <taxon>organismal metagenomes</taxon>
    </lineage>
</organism>
<evidence type="ECO:0000313" key="1">
    <source>
        <dbReference type="EMBL" id="QJI02108.1"/>
    </source>
</evidence>